<keyword evidence="3" id="KW-1185">Reference proteome</keyword>
<sequence length="159" mass="16928">MTLSQNQSAQSAVTPQSPSLVCQYPAAPADAVIRWFSQRLQFETDCSDVQSALSSGADDFVLLDVRGEAAYAKSHVPGALNLPHRQITEATLQALPAERLLVVYCAGPHCNGADQAALKIARLGYPVKMMIGGLQGYQDEGFAVTEPTETADKSLQCGC</sequence>
<organism evidence="2 3">
    <name type="scientific">Rheinheimera tilapiae</name>
    <dbReference type="NCBI Taxonomy" id="875043"/>
    <lineage>
        <taxon>Bacteria</taxon>
        <taxon>Pseudomonadati</taxon>
        <taxon>Pseudomonadota</taxon>
        <taxon>Gammaproteobacteria</taxon>
        <taxon>Chromatiales</taxon>
        <taxon>Chromatiaceae</taxon>
        <taxon>Rheinheimera</taxon>
    </lineage>
</organism>
<gene>
    <name evidence="2" type="ORF">ACFFJP_09945</name>
</gene>
<dbReference type="PANTHER" id="PTHR43031">
    <property type="entry name" value="FAD-DEPENDENT OXIDOREDUCTASE"/>
    <property type="match status" value="1"/>
</dbReference>
<dbReference type="CDD" id="cd01521">
    <property type="entry name" value="RHOD_PspE2"/>
    <property type="match status" value="1"/>
</dbReference>
<dbReference type="InterPro" id="IPR001763">
    <property type="entry name" value="Rhodanese-like_dom"/>
</dbReference>
<dbReference type="EMBL" id="JBHLXP010000001">
    <property type="protein sequence ID" value="MFC0048609.1"/>
    <property type="molecule type" value="Genomic_DNA"/>
</dbReference>
<dbReference type="Pfam" id="PF00581">
    <property type="entry name" value="Rhodanese"/>
    <property type="match status" value="1"/>
</dbReference>
<reference evidence="2 3" key="1">
    <citation type="submission" date="2024-09" db="EMBL/GenBank/DDBJ databases">
        <authorList>
            <person name="Sun Q."/>
            <person name="Mori K."/>
        </authorList>
    </citation>
    <scope>NUCLEOTIDE SEQUENCE [LARGE SCALE GENOMIC DNA]</scope>
    <source>
        <strain evidence="2 3">KCTC 23315</strain>
    </source>
</reference>
<dbReference type="RefSeq" id="WP_377242952.1">
    <property type="nucleotide sequence ID" value="NZ_JBHLXP010000001.1"/>
</dbReference>
<accession>A0ABV6BE15</accession>
<evidence type="ECO:0000259" key="1">
    <source>
        <dbReference type="PROSITE" id="PS50206"/>
    </source>
</evidence>
<comment type="caution">
    <text evidence="2">The sequence shown here is derived from an EMBL/GenBank/DDBJ whole genome shotgun (WGS) entry which is preliminary data.</text>
</comment>
<dbReference type="Proteomes" id="UP001589813">
    <property type="component" value="Unassembled WGS sequence"/>
</dbReference>
<dbReference type="SUPFAM" id="SSF52821">
    <property type="entry name" value="Rhodanese/Cell cycle control phosphatase"/>
    <property type="match status" value="1"/>
</dbReference>
<dbReference type="InterPro" id="IPR050229">
    <property type="entry name" value="GlpE_sulfurtransferase"/>
</dbReference>
<evidence type="ECO:0000313" key="3">
    <source>
        <dbReference type="Proteomes" id="UP001589813"/>
    </source>
</evidence>
<dbReference type="Gene3D" id="3.40.250.10">
    <property type="entry name" value="Rhodanese-like domain"/>
    <property type="match status" value="1"/>
</dbReference>
<proteinExistence type="predicted"/>
<dbReference type="InterPro" id="IPR001307">
    <property type="entry name" value="Thiosulphate_STrfase_CS"/>
</dbReference>
<dbReference type="PANTHER" id="PTHR43031:SF1">
    <property type="entry name" value="PYRIDINE NUCLEOTIDE-DISULPHIDE OXIDOREDUCTASE"/>
    <property type="match status" value="1"/>
</dbReference>
<protein>
    <submittedName>
        <fullName evidence="2">Rhodanese-like domain-containing protein</fullName>
    </submittedName>
</protein>
<dbReference type="PROSITE" id="PS00380">
    <property type="entry name" value="RHODANESE_1"/>
    <property type="match status" value="1"/>
</dbReference>
<evidence type="ECO:0000313" key="2">
    <source>
        <dbReference type="EMBL" id="MFC0048609.1"/>
    </source>
</evidence>
<feature type="domain" description="Rhodanese" evidence="1">
    <location>
        <begin position="56"/>
        <end position="146"/>
    </location>
</feature>
<dbReference type="InterPro" id="IPR036873">
    <property type="entry name" value="Rhodanese-like_dom_sf"/>
</dbReference>
<dbReference type="PROSITE" id="PS50206">
    <property type="entry name" value="RHODANESE_3"/>
    <property type="match status" value="1"/>
</dbReference>
<dbReference type="SMART" id="SM00450">
    <property type="entry name" value="RHOD"/>
    <property type="match status" value="1"/>
</dbReference>
<name>A0ABV6BE15_9GAMM</name>